<keyword evidence="3" id="KW-0067">ATP-binding</keyword>
<evidence type="ECO:0000256" key="1">
    <source>
        <dbReference type="ARBA" id="ARBA00022679"/>
    </source>
</evidence>
<dbReference type="Pfam" id="PF00158">
    <property type="entry name" value="Sigma54_activat"/>
    <property type="match status" value="1"/>
</dbReference>
<feature type="domain" description="PRD" evidence="6">
    <location>
        <begin position="811"/>
        <end position="917"/>
    </location>
</feature>
<dbReference type="SUPFAM" id="SSF63520">
    <property type="entry name" value="PTS-regulatory domain, PRD"/>
    <property type="match status" value="1"/>
</dbReference>
<dbReference type="InterPro" id="IPR036634">
    <property type="entry name" value="PRD_sf"/>
</dbReference>
<dbReference type="Proteomes" id="UP001302696">
    <property type="component" value="Chromosome"/>
</dbReference>
<dbReference type="Gene3D" id="3.40.50.510">
    <property type="entry name" value="Phosphotransferase system, mannose-type IIA component"/>
    <property type="match status" value="1"/>
</dbReference>
<dbReference type="Gene3D" id="3.40.50.300">
    <property type="entry name" value="P-loop containing nucleotide triphosphate hydrolases"/>
    <property type="match status" value="1"/>
</dbReference>
<evidence type="ECO:0000256" key="2">
    <source>
        <dbReference type="ARBA" id="ARBA00022741"/>
    </source>
</evidence>
<keyword evidence="1" id="KW-0808">Transferase</keyword>
<dbReference type="PROSITE" id="PS51096">
    <property type="entry name" value="PTS_EIIA_TYPE_4"/>
    <property type="match status" value="1"/>
</dbReference>
<name>A0ABZ0Q3R5_9LACO</name>
<keyword evidence="2" id="KW-0547">Nucleotide-binding</keyword>
<dbReference type="PANTHER" id="PTHR32071:SF38">
    <property type="entry name" value="PSP OPERON TRANSCRIPTIONAL ACTIVATOR"/>
    <property type="match status" value="1"/>
</dbReference>
<dbReference type="PROSITE" id="PS50045">
    <property type="entry name" value="SIGMA54_INTERACT_4"/>
    <property type="match status" value="1"/>
</dbReference>
<evidence type="ECO:0000259" key="4">
    <source>
        <dbReference type="PROSITE" id="PS50045"/>
    </source>
</evidence>
<gene>
    <name evidence="7" type="ORF">N6G96_10230</name>
</gene>
<organism evidence="7 8">
    <name type="scientific">Pediococcus inopinatus</name>
    <dbReference type="NCBI Taxonomy" id="114090"/>
    <lineage>
        <taxon>Bacteria</taxon>
        <taxon>Bacillati</taxon>
        <taxon>Bacillota</taxon>
        <taxon>Bacilli</taxon>
        <taxon>Lactobacillales</taxon>
        <taxon>Lactobacillaceae</taxon>
        <taxon>Pediococcus</taxon>
    </lineage>
</organism>
<proteinExistence type="predicted"/>
<accession>A0ABZ0Q3R5</accession>
<dbReference type="CDD" id="cd00009">
    <property type="entry name" value="AAA"/>
    <property type="match status" value="1"/>
</dbReference>
<evidence type="ECO:0000313" key="7">
    <source>
        <dbReference type="EMBL" id="WPC21621.1"/>
    </source>
</evidence>
<dbReference type="SMART" id="SM00382">
    <property type="entry name" value="AAA"/>
    <property type="match status" value="1"/>
</dbReference>
<evidence type="ECO:0000259" key="6">
    <source>
        <dbReference type="PROSITE" id="PS51372"/>
    </source>
</evidence>
<dbReference type="EMBL" id="CP104778">
    <property type="protein sequence ID" value="WPC21621.1"/>
    <property type="molecule type" value="Genomic_DNA"/>
</dbReference>
<protein>
    <submittedName>
        <fullName evidence="7">Sigma 54-interacting transcriptional regulator</fullName>
    </submittedName>
</protein>
<dbReference type="Pfam" id="PF03610">
    <property type="entry name" value="EIIA-man"/>
    <property type="match status" value="1"/>
</dbReference>
<reference evidence="8" key="1">
    <citation type="submission" date="2024-06" db="EMBL/GenBank/DDBJ databases">
        <authorList>
            <person name="Chang H.C."/>
            <person name="Mun S.Y."/>
        </authorList>
    </citation>
    <scope>NUCLEOTIDE SEQUENCE [LARGE SCALE GENOMIC DNA]</scope>
    <source>
        <strain evidence="8">KT1</strain>
    </source>
</reference>
<dbReference type="InterPro" id="IPR011608">
    <property type="entry name" value="PRD"/>
</dbReference>
<evidence type="ECO:0000259" key="5">
    <source>
        <dbReference type="PROSITE" id="PS51096"/>
    </source>
</evidence>
<feature type="domain" description="Sigma-54 factor interaction" evidence="4">
    <location>
        <begin position="107"/>
        <end position="339"/>
    </location>
</feature>
<dbReference type="InterPro" id="IPR004701">
    <property type="entry name" value="PTS_EIIA_man-typ"/>
</dbReference>
<dbReference type="Gene3D" id="1.10.1790.10">
    <property type="entry name" value="PRD domain"/>
    <property type="match status" value="1"/>
</dbReference>
<dbReference type="Pfam" id="PF00874">
    <property type="entry name" value="PRD"/>
    <property type="match status" value="1"/>
</dbReference>
<dbReference type="InterPro" id="IPR036662">
    <property type="entry name" value="PTS_EIIA_man-typ_sf"/>
</dbReference>
<dbReference type="PROSITE" id="PS51372">
    <property type="entry name" value="PRD_2"/>
    <property type="match status" value="1"/>
</dbReference>
<dbReference type="SUPFAM" id="SSF53062">
    <property type="entry name" value="PTS system fructose IIA component-like"/>
    <property type="match status" value="1"/>
</dbReference>
<feature type="domain" description="PTS EIIA type-4" evidence="5">
    <location>
        <begin position="557"/>
        <end position="691"/>
    </location>
</feature>
<dbReference type="PANTHER" id="PTHR32071">
    <property type="entry name" value="TRANSCRIPTIONAL REGULATORY PROTEIN"/>
    <property type="match status" value="1"/>
</dbReference>
<dbReference type="InterPro" id="IPR002078">
    <property type="entry name" value="Sigma_54_int"/>
</dbReference>
<dbReference type="SUPFAM" id="SSF52540">
    <property type="entry name" value="P-loop containing nucleoside triphosphate hydrolases"/>
    <property type="match status" value="1"/>
</dbReference>
<dbReference type="InterPro" id="IPR003593">
    <property type="entry name" value="AAA+_ATPase"/>
</dbReference>
<dbReference type="RefSeq" id="WP_323709043.1">
    <property type="nucleotide sequence ID" value="NZ_CP104778.1"/>
</dbReference>
<keyword evidence="8" id="KW-1185">Reference proteome</keyword>
<evidence type="ECO:0000256" key="3">
    <source>
        <dbReference type="ARBA" id="ARBA00022840"/>
    </source>
</evidence>
<dbReference type="InterPro" id="IPR027417">
    <property type="entry name" value="P-loop_NTPase"/>
</dbReference>
<sequence>MDNKRLKTNREKVIESLKELSLALLDSKALGVSANTIAKKIDIQRSTVSLYLNELVRNNEAIKINTRPVYFLDANFYQKNKDKLSRVTEYIQDKESEKINRDPFDDLVGSEGSLKDVVDQLKSAVIYPPRGLSTLLVGDSGVGKSFIAQLAYKFAQQKGLVKGKWVVLNCAEYADNPELLSSILFGNVKGAFTGAETDKSGLLKAAEDGYLFLDEVHRLTPENQEKLFQYMDSGTYRRVGETDQVHTSNARLIFATTEKQNADFLQTFLRRIPLVIQIPDFQERTRKERIDLITMLFFKEATTIQRNLYIASEVVQVLIQNVDKGNVGKLASIVKLSCAEALLRAGSGETDIHIKLDSLPNDFLRTTTVQDISTTKDYKIQIQFKSEKIKSRNTIERDHLYQFTEKLIQTVLQYGSNKITKHEFYNQIGNVENGLIDYISFELRIIKTNAFSEYVEQTLKSILANLYVNIGISQFNSSANLLTKLIIYINDYEDDQEIKSLDQTVLILRQKFADEMKLTDRIVSASEKQFDVHNKALYQILVFAFIYSQNQKMVDRETNAVIITHGYSTAESLASTVNRLLGSYVYESFDMPLDASVDDIVREIKAYFKTVDIEKPLVILVDMGSLKALDQRLKEIYSGAIAIISGVSTEIALDIGNKVLQNNIDKETLEKSAVGAIPKVTVVEPIKRENVILTTCITGIGAATYLQKLIQDNTPGEITVISKDFYELKKNGTADPLFEKYHVKIIVGTDDPCISEIPYLSVEGLINRDVGDPVFLTAFPNVFTTESLARMNSSIVRAFTVDNIANNMAALDPTVTVAQVEGCVTKLERSLGTKMDVYLKISLYMHLCFMFERVVQGEPNLDYHDVDKFSQCYGHFIEITKDALSDMQHYYSVKIPVSEISFIFDILKNRVDLSNIE</sequence>
<evidence type="ECO:0000313" key="8">
    <source>
        <dbReference type="Proteomes" id="UP001302696"/>
    </source>
</evidence>